<dbReference type="RefSeq" id="WP_142533370.1">
    <property type="nucleotide sequence ID" value="NZ_FXTB01000004.1"/>
</dbReference>
<evidence type="ECO:0000256" key="4">
    <source>
        <dbReference type="ARBA" id="ARBA00032089"/>
    </source>
</evidence>
<evidence type="ECO:0000313" key="9">
    <source>
        <dbReference type="Proteomes" id="UP000319040"/>
    </source>
</evidence>
<dbReference type="NCBIfam" id="TIGR00219">
    <property type="entry name" value="mreC"/>
    <property type="match status" value="1"/>
</dbReference>
<evidence type="ECO:0000256" key="5">
    <source>
        <dbReference type="PIRNR" id="PIRNR038471"/>
    </source>
</evidence>
<protein>
    <recommendedName>
        <fullName evidence="2 5">Cell shape-determining protein MreC</fullName>
    </recommendedName>
    <alternativeName>
        <fullName evidence="4 5">Cell shape protein MreC</fullName>
    </alternativeName>
</protein>
<sequence>MRNFLRFIIHHHFTFLFILLELIALILIVGYNQNQRSIFLSSSSKIAGGLFQSVNNIEEYFSLKEVNRELSKENSLLRSQMPSSFETSKDYFLYAGDSASAHQYKYRSCKVINNTVRKHFNYITLNKGTQDGIKPDMGVLSGRGVVGIVIKSTKNFSTALSVLNPRLKISAKLKESDFFGSVSWDTESTLFATLDEIPEHANVSLGDRVITSGYSATFPEGILIGTVDEVAHPEGESFYKIRVKLSVDFSKLSYVEVVENIFQEQQKQLEEDTKQ</sequence>
<dbReference type="InterPro" id="IPR042177">
    <property type="entry name" value="Cell/Rod_1"/>
</dbReference>
<evidence type="ECO:0000313" key="8">
    <source>
        <dbReference type="EMBL" id="SMO66700.1"/>
    </source>
</evidence>
<dbReference type="Gene3D" id="2.40.10.340">
    <property type="entry name" value="Rod shape-determining protein MreC, domain 1"/>
    <property type="match status" value="1"/>
</dbReference>
<keyword evidence="3 5" id="KW-0133">Cell shape</keyword>
<gene>
    <name evidence="8" type="ORF">SAMN06265379_104224</name>
</gene>
<dbReference type="GO" id="GO:0005886">
    <property type="term" value="C:plasma membrane"/>
    <property type="evidence" value="ECO:0007669"/>
    <property type="project" value="TreeGrafter"/>
</dbReference>
<comment type="similarity">
    <text evidence="1 5">Belongs to the MreC family.</text>
</comment>
<keyword evidence="6" id="KW-1133">Transmembrane helix</keyword>
<keyword evidence="9" id="KW-1185">Reference proteome</keyword>
<proteinExistence type="inferred from homology"/>
<evidence type="ECO:0000259" key="7">
    <source>
        <dbReference type="Pfam" id="PF04085"/>
    </source>
</evidence>
<dbReference type="OrthoDB" id="9811827at2"/>
<organism evidence="8 9">
    <name type="scientific">Saccharicrinis carchari</name>
    <dbReference type="NCBI Taxonomy" id="1168039"/>
    <lineage>
        <taxon>Bacteria</taxon>
        <taxon>Pseudomonadati</taxon>
        <taxon>Bacteroidota</taxon>
        <taxon>Bacteroidia</taxon>
        <taxon>Marinilabiliales</taxon>
        <taxon>Marinilabiliaceae</taxon>
        <taxon>Saccharicrinis</taxon>
    </lineage>
</organism>
<evidence type="ECO:0000256" key="1">
    <source>
        <dbReference type="ARBA" id="ARBA00009369"/>
    </source>
</evidence>
<dbReference type="PANTHER" id="PTHR34138">
    <property type="entry name" value="CELL SHAPE-DETERMINING PROTEIN MREC"/>
    <property type="match status" value="1"/>
</dbReference>
<dbReference type="Gene3D" id="2.40.10.350">
    <property type="entry name" value="Rod shape-determining protein MreC, domain 2"/>
    <property type="match status" value="1"/>
</dbReference>
<evidence type="ECO:0000256" key="6">
    <source>
        <dbReference type="SAM" id="Phobius"/>
    </source>
</evidence>
<dbReference type="GO" id="GO:0008360">
    <property type="term" value="P:regulation of cell shape"/>
    <property type="evidence" value="ECO:0007669"/>
    <property type="project" value="UniProtKB-KW"/>
</dbReference>
<name>A0A521D718_SACCC</name>
<accession>A0A521D718</accession>
<dbReference type="InterPro" id="IPR007221">
    <property type="entry name" value="MreC"/>
</dbReference>
<dbReference type="Proteomes" id="UP000319040">
    <property type="component" value="Unassembled WGS sequence"/>
</dbReference>
<dbReference type="Pfam" id="PF04085">
    <property type="entry name" value="MreC"/>
    <property type="match status" value="1"/>
</dbReference>
<dbReference type="InterPro" id="IPR042175">
    <property type="entry name" value="Cell/Rod_MreC_2"/>
</dbReference>
<dbReference type="InterPro" id="IPR055342">
    <property type="entry name" value="MreC_beta-barrel_core"/>
</dbReference>
<comment type="function">
    <text evidence="5">Involved in formation and maintenance of cell shape.</text>
</comment>
<reference evidence="8 9" key="1">
    <citation type="submission" date="2017-05" db="EMBL/GenBank/DDBJ databases">
        <authorList>
            <person name="Varghese N."/>
            <person name="Submissions S."/>
        </authorList>
    </citation>
    <scope>NUCLEOTIDE SEQUENCE [LARGE SCALE GENOMIC DNA]</scope>
    <source>
        <strain evidence="8 9">DSM 27040</strain>
    </source>
</reference>
<dbReference type="PANTHER" id="PTHR34138:SF1">
    <property type="entry name" value="CELL SHAPE-DETERMINING PROTEIN MREC"/>
    <property type="match status" value="1"/>
</dbReference>
<evidence type="ECO:0000256" key="2">
    <source>
        <dbReference type="ARBA" id="ARBA00013855"/>
    </source>
</evidence>
<keyword evidence="6" id="KW-0812">Transmembrane</keyword>
<dbReference type="AlphaFoldDB" id="A0A521D718"/>
<evidence type="ECO:0000256" key="3">
    <source>
        <dbReference type="ARBA" id="ARBA00022960"/>
    </source>
</evidence>
<dbReference type="EMBL" id="FXTB01000004">
    <property type="protein sequence ID" value="SMO66700.1"/>
    <property type="molecule type" value="Genomic_DNA"/>
</dbReference>
<dbReference type="NCBIfam" id="NF010532">
    <property type="entry name" value="PRK13922.9-3"/>
    <property type="match status" value="1"/>
</dbReference>
<dbReference type="PIRSF" id="PIRSF038471">
    <property type="entry name" value="MreC"/>
    <property type="match status" value="1"/>
</dbReference>
<keyword evidence="6" id="KW-0472">Membrane</keyword>
<feature type="transmembrane region" description="Helical" evidence="6">
    <location>
        <begin position="12"/>
        <end position="31"/>
    </location>
</feature>
<feature type="domain" description="Rod shape-determining protein MreC beta-barrel core" evidence="7">
    <location>
        <begin position="111"/>
        <end position="259"/>
    </location>
</feature>